<dbReference type="RefSeq" id="WP_220780526.1">
    <property type="nucleotide sequence ID" value="NZ_BPEY01000019.1"/>
</dbReference>
<dbReference type="Proteomes" id="UP000887104">
    <property type="component" value="Unassembled WGS sequence"/>
</dbReference>
<name>A0ABQ4P9F2_9GAMM</name>
<dbReference type="EMBL" id="BPEY01000019">
    <property type="protein sequence ID" value="GIU44140.1"/>
    <property type="molecule type" value="Genomic_DNA"/>
</dbReference>
<accession>A0ABQ4P9F2</accession>
<comment type="caution">
    <text evidence="1">The sequence shown here is derived from an EMBL/GenBank/DDBJ whole genome shotgun (WGS) entry which is preliminary data.</text>
</comment>
<evidence type="ECO:0000313" key="1">
    <source>
        <dbReference type="EMBL" id="GIU44140.1"/>
    </source>
</evidence>
<protein>
    <submittedName>
        <fullName evidence="1">Uncharacterized protein</fullName>
    </submittedName>
</protein>
<reference evidence="1" key="1">
    <citation type="submission" date="2021-05" db="EMBL/GenBank/DDBJ databases">
        <title>Molecular characterization for Shewanella algae harboring chromosomal blaOXA-55-like strains isolated from clinical and environment sample.</title>
        <authorList>
            <person name="Ohama Y."/>
            <person name="Aoki K."/>
            <person name="Harada S."/>
            <person name="Moriya K."/>
            <person name="Ishii Y."/>
            <person name="Tateda K."/>
        </authorList>
    </citation>
    <scope>NUCLEOTIDE SEQUENCE</scope>
    <source>
        <strain evidence="1">JCM 11563</strain>
    </source>
</reference>
<proteinExistence type="predicted"/>
<keyword evidence="2" id="KW-1185">Reference proteome</keyword>
<sequence length="56" mass="6471">MCFYNTEIDDVLGVILYSQKAPLPIEVAEVIEDKSRERVMDDEIALGEPWTANMRR</sequence>
<gene>
    <name evidence="1" type="ORF">TUM4438_14670</name>
</gene>
<organism evidence="1 2">
    <name type="scientific">Shewanella sairae</name>
    <dbReference type="NCBI Taxonomy" id="190310"/>
    <lineage>
        <taxon>Bacteria</taxon>
        <taxon>Pseudomonadati</taxon>
        <taxon>Pseudomonadota</taxon>
        <taxon>Gammaproteobacteria</taxon>
        <taxon>Alteromonadales</taxon>
        <taxon>Shewanellaceae</taxon>
        <taxon>Shewanella</taxon>
    </lineage>
</organism>
<evidence type="ECO:0000313" key="2">
    <source>
        <dbReference type="Proteomes" id="UP000887104"/>
    </source>
</evidence>